<dbReference type="EnsemblMetazoa" id="AATE017196-RA">
    <property type="protein sequence ID" value="AATE017196-PA.1"/>
    <property type="gene ID" value="AATE017196"/>
</dbReference>
<dbReference type="SUPFAM" id="SSF48452">
    <property type="entry name" value="TPR-like"/>
    <property type="match status" value="3"/>
</dbReference>
<dbReference type="AlphaFoldDB" id="A0A182JFN8"/>
<dbReference type="VEuPathDB" id="VectorBase:AATE017196"/>
<dbReference type="SMART" id="SM00028">
    <property type="entry name" value="TPR"/>
    <property type="match status" value="5"/>
</dbReference>
<evidence type="ECO:0000313" key="3">
    <source>
        <dbReference type="EnsemblMetazoa" id="AATE017196-PA.1"/>
    </source>
</evidence>
<dbReference type="PANTHER" id="PTHR12558:SF36">
    <property type="entry name" value="ANAPHASE-PROMOTING COMPLEX SUBUNIT 7"/>
    <property type="match status" value="1"/>
</dbReference>
<keyword evidence="1 2" id="KW-0802">TPR repeat</keyword>
<feature type="repeat" description="TPR" evidence="2">
    <location>
        <begin position="479"/>
        <end position="512"/>
    </location>
</feature>
<feature type="repeat" description="TPR" evidence="2">
    <location>
        <begin position="240"/>
        <end position="273"/>
    </location>
</feature>
<evidence type="ECO:0000256" key="1">
    <source>
        <dbReference type="ARBA" id="ARBA00022803"/>
    </source>
</evidence>
<dbReference type="Proteomes" id="UP000075880">
    <property type="component" value="Unassembled WGS sequence"/>
</dbReference>
<dbReference type="GO" id="GO:0051301">
    <property type="term" value="P:cell division"/>
    <property type="evidence" value="ECO:0007669"/>
    <property type="project" value="TreeGrafter"/>
</dbReference>
<dbReference type="GO" id="GO:0005680">
    <property type="term" value="C:anaphase-promoting complex"/>
    <property type="evidence" value="ECO:0007669"/>
    <property type="project" value="TreeGrafter"/>
</dbReference>
<dbReference type="InterPro" id="IPR011990">
    <property type="entry name" value="TPR-like_helical_dom_sf"/>
</dbReference>
<evidence type="ECO:0000313" key="4">
    <source>
        <dbReference type="Proteomes" id="UP000075880"/>
    </source>
</evidence>
<dbReference type="OrthoDB" id="308440at2759"/>
<reference evidence="3" key="2">
    <citation type="submission" date="2022-08" db="UniProtKB">
        <authorList>
            <consortium name="EnsemblMetazoa"/>
        </authorList>
    </citation>
    <scope>IDENTIFICATION</scope>
    <source>
        <strain evidence="3">EBRO</strain>
    </source>
</reference>
<dbReference type="EnsemblMetazoa" id="ENSAATROPT002848">
    <property type="protein sequence ID" value="ENSAATROPP002735"/>
    <property type="gene ID" value="ENSAATROPG002257"/>
</dbReference>
<organism evidence="3">
    <name type="scientific">Anopheles atroparvus</name>
    <name type="common">European mosquito</name>
    <dbReference type="NCBI Taxonomy" id="41427"/>
    <lineage>
        <taxon>Eukaryota</taxon>
        <taxon>Metazoa</taxon>
        <taxon>Ecdysozoa</taxon>
        <taxon>Arthropoda</taxon>
        <taxon>Hexapoda</taxon>
        <taxon>Insecta</taxon>
        <taxon>Pterygota</taxon>
        <taxon>Neoptera</taxon>
        <taxon>Endopterygota</taxon>
        <taxon>Diptera</taxon>
        <taxon>Nematocera</taxon>
        <taxon>Culicoidea</taxon>
        <taxon>Culicidae</taxon>
        <taxon>Anophelinae</taxon>
        <taxon>Anopheles</taxon>
    </lineage>
</organism>
<accession>A0A182JFN8</accession>
<name>A0A182JFN8_ANOAO</name>
<evidence type="ECO:0008006" key="5">
    <source>
        <dbReference type="Google" id="ProtNLM"/>
    </source>
</evidence>
<dbReference type="PANTHER" id="PTHR12558">
    <property type="entry name" value="CELL DIVISION CYCLE 16,23,27"/>
    <property type="match status" value="1"/>
</dbReference>
<keyword evidence="4" id="KW-1185">Reference proteome</keyword>
<protein>
    <recommendedName>
        <fullName evidence="5">Anaphase-promoting complex subunit 7</fullName>
    </recommendedName>
</protein>
<sequence length="588" mass="66106">MKTLFEHLKTLFDCELYSNAVTLSSLVLSIYETNRAILSQQEHFSTLVYYAESLYHERRFREAETTYRQALQVKRLLTKNKSPIGKGPGGTGPLLPGMVDLHSETELKYKTAKCLIEMKCFRDAIVLLQSLGLKQRTAKVNMLLSKLCHNHGHERSAIGTYKEVLKECPLAFEAFEGLLALGVKGIEVNSLIVDASLAPQCSDWMSGWIKAHANIQARKYPEAIQALRSIEANTALRNYHQLLVLIGECYYYNGDYEQAYNTLKRAHAMQPHSRAGIQILAILMAKNKKISELEKLITPTPSLLNEYTSEMWFVMGQYLFATAKYEKAVYFVQKACFLNSRNLEALILKAEILFQAKKYQQGIAHLRYGQQFAPFRYEIHKALVDNYLNMGRTQEAQIQAVKTVKMLGESARTLVLLARTYMKHEATRPRAKSLCIKALGMNENFLPAVYLLAELYQRENDLAARLKLLKKHASLTQNCKLHVMVGDMLNNEKDHTGAMDHYTMALSLDPSNRCAMAGLLAVGQSNGSTSSASNAAGASSSYLESIAEEGSDVPDNPLDMIEIRTTGPNELESESDAMWSDVEIEINQ</sequence>
<dbReference type="GO" id="GO:0016567">
    <property type="term" value="P:protein ubiquitination"/>
    <property type="evidence" value="ECO:0007669"/>
    <property type="project" value="TreeGrafter"/>
</dbReference>
<proteinExistence type="predicted"/>
<dbReference type="InterPro" id="IPR019734">
    <property type="entry name" value="TPR_rpt"/>
</dbReference>
<dbReference type="PROSITE" id="PS50005">
    <property type="entry name" value="TPR"/>
    <property type="match status" value="3"/>
</dbReference>
<evidence type="ECO:0000256" key="2">
    <source>
        <dbReference type="PROSITE-ProRule" id="PRU00339"/>
    </source>
</evidence>
<dbReference type="Pfam" id="PF12895">
    <property type="entry name" value="ANAPC3"/>
    <property type="match status" value="1"/>
</dbReference>
<dbReference type="GO" id="GO:0045842">
    <property type="term" value="P:positive regulation of mitotic metaphase/anaphase transition"/>
    <property type="evidence" value="ECO:0007669"/>
    <property type="project" value="TreeGrafter"/>
</dbReference>
<dbReference type="STRING" id="41427.A0A182JFN8"/>
<dbReference type="Pfam" id="PF13174">
    <property type="entry name" value="TPR_6"/>
    <property type="match status" value="1"/>
</dbReference>
<reference evidence="4" key="1">
    <citation type="submission" date="2021-09" db="EMBL/GenBank/DDBJ databases">
        <authorList>
            <consortium name="Infravec"/>
            <person name="Campbell I L."/>
            <person name="Maslen G."/>
            <person name="Yates A."/>
        </authorList>
    </citation>
    <scope>NUCLEOTIDE SEQUENCE [LARGE SCALE GENOMIC DNA]</scope>
    <source>
        <strain evidence="4">Infravec2 EBRE</strain>
    </source>
</reference>
<dbReference type="Gene3D" id="1.25.40.10">
    <property type="entry name" value="Tetratricopeptide repeat domain"/>
    <property type="match status" value="4"/>
</dbReference>
<feature type="repeat" description="TPR" evidence="2">
    <location>
        <begin position="309"/>
        <end position="342"/>
    </location>
</feature>